<evidence type="ECO:0000313" key="2">
    <source>
        <dbReference type="EMBL" id="KYG69216.1"/>
    </source>
</evidence>
<evidence type="ECO:0000256" key="1">
    <source>
        <dbReference type="SAM" id="SignalP"/>
    </source>
</evidence>
<accession>A0A162GY98</accession>
<proteinExistence type="predicted"/>
<organism evidence="2 3">
    <name type="scientific">Bdellovibrio bacteriovorus</name>
    <dbReference type="NCBI Taxonomy" id="959"/>
    <lineage>
        <taxon>Bacteria</taxon>
        <taxon>Pseudomonadati</taxon>
        <taxon>Bdellovibrionota</taxon>
        <taxon>Bdellovibrionia</taxon>
        <taxon>Bdellovibrionales</taxon>
        <taxon>Pseudobdellovibrionaceae</taxon>
        <taxon>Bdellovibrio</taxon>
    </lineage>
</organism>
<reference evidence="2 3" key="1">
    <citation type="submission" date="2016-03" db="EMBL/GenBank/DDBJ databases">
        <authorList>
            <person name="Ploux O."/>
        </authorList>
    </citation>
    <scope>NUCLEOTIDE SEQUENCE [LARGE SCALE GENOMIC DNA]</scope>
    <source>
        <strain evidence="2 3">EC13</strain>
    </source>
</reference>
<dbReference type="RefSeq" id="WP_063206115.1">
    <property type="nucleotide sequence ID" value="NZ_LUKD01000001.1"/>
</dbReference>
<keyword evidence="1" id="KW-0732">Signal</keyword>
<gene>
    <name evidence="2" type="ORF">AZI87_08390</name>
</gene>
<evidence type="ECO:0000313" key="3">
    <source>
        <dbReference type="Proteomes" id="UP000075799"/>
    </source>
</evidence>
<dbReference type="AlphaFoldDB" id="A0A162GY98"/>
<sequence>MIRFFSILFLIQLSLSFAQAETNCYLINECSRFRRDPSSPSPGTQIKINPSAVPTEKGYGIEAIYFSQEADLSLVRGTGRMGAALSPSNSEDTFFGAPGIETTDDLFLRKDEKLKYPNQKITLAAAFNLLERKGSGLKKYNLKLGLMAKYNKKSYNVTPGGGLSGALGPISFGYSIYEDQTQWDARSIGGPAEELTKYKVQTYNVGLYLNSVILNYSNMHLKTEDESFESKINLYTASLTLGKFIFTAAKRDEDSPTPAYNYETKTLEYVKVKEEYFGGIQYTLTRNLMIGGLYNYYLLREGSITATLFF</sequence>
<feature type="chain" id="PRO_5007834601" evidence="1">
    <location>
        <begin position="21"/>
        <end position="310"/>
    </location>
</feature>
<name>A0A162GY98_BDEBC</name>
<protein>
    <submittedName>
        <fullName evidence="2">Uncharacterized protein</fullName>
    </submittedName>
</protein>
<comment type="caution">
    <text evidence="2">The sequence shown here is derived from an EMBL/GenBank/DDBJ whole genome shotgun (WGS) entry which is preliminary data.</text>
</comment>
<dbReference type="EMBL" id="LUKD01000001">
    <property type="protein sequence ID" value="KYG69216.1"/>
    <property type="molecule type" value="Genomic_DNA"/>
</dbReference>
<dbReference type="OrthoDB" id="5290424at2"/>
<feature type="signal peptide" evidence="1">
    <location>
        <begin position="1"/>
        <end position="20"/>
    </location>
</feature>
<dbReference type="Proteomes" id="UP000075799">
    <property type="component" value="Unassembled WGS sequence"/>
</dbReference>